<evidence type="ECO:0000313" key="3">
    <source>
        <dbReference type="EMBL" id="AJD49828.1"/>
    </source>
</evidence>
<name>A0A0B4XTJ0_9GAMM</name>
<reference evidence="3 4" key="1">
    <citation type="journal article" date="2012" name="J. Bacteriol.">
        <title>Genome sequence of an alkane-degrading bacterium, Alcanivorax pacificus type strain W11-5, isolated from deep sea sediment.</title>
        <authorList>
            <person name="Lai Q."/>
            <person name="Shao Z."/>
        </authorList>
    </citation>
    <scope>NUCLEOTIDE SEQUENCE [LARGE SCALE GENOMIC DNA]</scope>
    <source>
        <strain evidence="3 4">W11-5</strain>
    </source>
</reference>
<evidence type="ECO:0000256" key="1">
    <source>
        <dbReference type="ARBA" id="ARBA00006354"/>
    </source>
</evidence>
<dbReference type="GO" id="GO:0005524">
    <property type="term" value="F:ATP binding"/>
    <property type="evidence" value="ECO:0007669"/>
    <property type="project" value="InterPro"/>
</dbReference>
<dbReference type="Pfam" id="PF13541">
    <property type="entry name" value="ChlI"/>
    <property type="match status" value="1"/>
</dbReference>
<protein>
    <submittedName>
        <fullName evidence="3">Magnesium chelatase-like protein</fullName>
    </submittedName>
</protein>
<keyword evidence="4" id="KW-1185">Reference proteome</keyword>
<dbReference type="HOGENOM" id="CLU_026145_1_1_6"/>
<dbReference type="SUPFAM" id="SSF52540">
    <property type="entry name" value="P-loop containing nucleoside triphosphate hydrolases"/>
    <property type="match status" value="1"/>
</dbReference>
<dbReference type="Pfam" id="PF01078">
    <property type="entry name" value="Mg_chelatase"/>
    <property type="match status" value="1"/>
</dbReference>
<dbReference type="NCBIfam" id="TIGR00368">
    <property type="entry name" value="YifB family Mg chelatase-like AAA ATPase"/>
    <property type="match status" value="1"/>
</dbReference>
<gene>
    <name evidence="3" type="ORF">S7S_17080</name>
</gene>
<dbReference type="InterPro" id="IPR045006">
    <property type="entry name" value="CHLI-like"/>
</dbReference>
<dbReference type="SMART" id="SM00382">
    <property type="entry name" value="AAA"/>
    <property type="match status" value="1"/>
</dbReference>
<dbReference type="STRING" id="391936.S7S_17080"/>
<dbReference type="AlphaFoldDB" id="A0A0B4XTJ0"/>
<comment type="similarity">
    <text evidence="1">Belongs to the Mg-chelatase subunits D/I family. ComM subfamily.</text>
</comment>
<dbReference type="Gene3D" id="3.40.50.300">
    <property type="entry name" value="P-loop containing nucleotide triphosphate hydrolases"/>
    <property type="match status" value="1"/>
</dbReference>
<dbReference type="InterPro" id="IPR025158">
    <property type="entry name" value="Mg_chelat-rel_C"/>
</dbReference>
<dbReference type="InterPro" id="IPR014721">
    <property type="entry name" value="Ribsml_uS5_D2-typ_fold_subgr"/>
</dbReference>
<dbReference type="Pfam" id="PF13335">
    <property type="entry name" value="Mg_chelatase_C"/>
    <property type="match status" value="1"/>
</dbReference>
<dbReference type="EMBL" id="CP004387">
    <property type="protein sequence ID" value="AJD49828.1"/>
    <property type="molecule type" value="Genomic_DNA"/>
</dbReference>
<dbReference type="PANTHER" id="PTHR32039:SF7">
    <property type="entry name" value="COMPETENCE PROTEIN COMM"/>
    <property type="match status" value="1"/>
</dbReference>
<sequence length="500" mass="53222">MSTTSLLHTRAQLGIDAPAVQVETHLSGGLPAFSIVGLPEAAVRESRERVRSALLNSGFEFPQRRITVNLAPADLPKNGGRFDLPIALGILNASGQLKIDAPERLEFLGELALSGTLRPGSGVLPAALAARDAGRELILPAGNAAEAALGKGCVRGATSLLTVCAHLRALELLPDTAPPPCAGLSEDGLCLSDVRGQAQARRALEIAAAGAHSLLLRGPPGSGKSMLAQRLPGLLPPLDEQQALTVAAIHSLQRPRPVNSFRLPPYRAPHHTASAVALAGGGSQPRPGEVSLAHHGVLFLDEMPEFERRVLEVLREPLESGEVHIARANSQASFPARFQLIAAMNPCPCGWLGDPQRGCGYVCEKARRYQQKLSGPLLDRIDLHVPVSALSPMELTRQPPGETSAAVRQRVQAARERQLSRQGHLNHRLAGKALAPVLAQHQRWLEQAVARLGLSARALHRMLRVARTIADLAGSEHVAEEALAEALGYRAGETAGRREH</sequence>
<dbReference type="KEGG" id="apac:S7S_17080"/>
<evidence type="ECO:0000313" key="4">
    <source>
        <dbReference type="Proteomes" id="UP000006764"/>
    </source>
</evidence>
<dbReference type="InterPro" id="IPR003593">
    <property type="entry name" value="AAA+_ATPase"/>
</dbReference>
<dbReference type="InterPro" id="IPR027417">
    <property type="entry name" value="P-loop_NTPase"/>
</dbReference>
<dbReference type="Gene3D" id="3.30.230.10">
    <property type="match status" value="1"/>
</dbReference>
<dbReference type="OrthoDB" id="9813147at2"/>
<dbReference type="RefSeq" id="WP_008732965.1">
    <property type="nucleotide sequence ID" value="NZ_CP004387.1"/>
</dbReference>
<dbReference type="SUPFAM" id="SSF54211">
    <property type="entry name" value="Ribosomal protein S5 domain 2-like"/>
    <property type="match status" value="1"/>
</dbReference>
<dbReference type="InterPro" id="IPR000523">
    <property type="entry name" value="Mg_chelatse_chII-like_cat_dom"/>
</dbReference>
<dbReference type="Proteomes" id="UP000006764">
    <property type="component" value="Chromosome"/>
</dbReference>
<feature type="domain" description="AAA+ ATPase" evidence="2">
    <location>
        <begin position="210"/>
        <end position="391"/>
    </location>
</feature>
<accession>A0A0B4XTJ0</accession>
<dbReference type="PANTHER" id="PTHR32039">
    <property type="entry name" value="MAGNESIUM-CHELATASE SUBUNIT CHLI"/>
    <property type="match status" value="1"/>
</dbReference>
<dbReference type="InterPro" id="IPR020568">
    <property type="entry name" value="Ribosomal_Su5_D2-typ_SF"/>
</dbReference>
<dbReference type="InterPro" id="IPR004482">
    <property type="entry name" value="Mg_chelat-rel"/>
</dbReference>
<organism evidence="3 4">
    <name type="scientific">Isoalcanivorax pacificus W11-5</name>
    <dbReference type="NCBI Taxonomy" id="391936"/>
    <lineage>
        <taxon>Bacteria</taxon>
        <taxon>Pseudomonadati</taxon>
        <taxon>Pseudomonadota</taxon>
        <taxon>Gammaproteobacteria</taxon>
        <taxon>Oceanospirillales</taxon>
        <taxon>Alcanivoracaceae</taxon>
        <taxon>Isoalcanivorax</taxon>
    </lineage>
</organism>
<proteinExistence type="inferred from homology"/>
<evidence type="ECO:0000259" key="2">
    <source>
        <dbReference type="SMART" id="SM00382"/>
    </source>
</evidence>